<protein>
    <submittedName>
        <fullName evidence="3">Uncharacterized protein</fullName>
    </submittedName>
</protein>
<dbReference type="AlphaFoldDB" id="A0AAV6TRK7"/>
<evidence type="ECO:0000313" key="3">
    <source>
        <dbReference type="EMBL" id="KAG8174168.1"/>
    </source>
</evidence>
<keyword evidence="2" id="KW-0472">Membrane</keyword>
<gene>
    <name evidence="3" type="ORF">JTE90_023418</name>
</gene>
<evidence type="ECO:0000256" key="2">
    <source>
        <dbReference type="SAM" id="Phobius"/>
    </source>
</evidence>
<comment type="caution">
    <text evidence="3">The sequence shown here is derived from an EMBL/GenBank/DDBJ whole genome shotgun (WGS) entry which is preliminary data.</text>
</comment>
<dbReference type="EMBL" id="JAFNEN010001297">
    <property type="protein sequence ID" value="KAG8174168.1"/>
    <property type="molecule type" value="Genomic_DNA"/>
</dbReference>
<proteinExistence type="predicted"/>
<sequence>MQYLKVDTMSAGEKEEDNINKYDRRGSKDQEKNLISPMSLKPLHKETTISEQSKDYFKLSFFKGYAIRIYKPLFLIKVALFFWFAGGIATQTFFPVFLKQRGDCSFHFFIPSSVGYRGGVFTYPGTRRIACYSDCLYRSFSLSCRQRDSEFTWWNTNKCIWRKNCI</sequence>
<reference evidence="3 4" key="1">
    <citation type="journal article" date="2022" name="Nat. Ecol. Evol.">
        <title>A masculinizing supergene underlies an exaggerated male reproductive morph in a spider.</title>
        <authorList>
            <person name="Hendrickx F."/>
            <person name="De Corte Z."/>
            <person name="Sonet G."/>
            <person name="Van Belleghem S.M."/>
            <person name="Kostlbacher S."/>
            <person name="Vangestel C."/>
        </authorList>
    </citation>
    <scope>NUCLEOTIDE SEQUENCE [LARGE SCALE GENOMIC DNA]</scope>
    <source>
        <strain evidence="3">W744_W776</strain>
    </source>
</reference>
<feature type="transmembrane region" description="Helical" evidence="2">
    <location>
        <begin position="73"/>
        <end position="98"/>
    </location>
</feature>
<dbReference type="Proteomes" id="UP000827092">
    <property type="component" value="Unassembled WGS sequence"/>
</dbReference>
<evidence type="ECO:0000313" key="4">
    <source>
        <dbReference type="Proteomes" id="UP000827092"/>
    </source>
</evidence>
<keyword evidence="4" id="KW-1185">Reference proteome</keyword>
<feature type="region of interest" description="Disordered" evidence="1">
    <location>
        <begin position="1"/>
        <end position="30"/>
    </location>
</feature>
<organism evidence="3 4">
    <name type="scientific">Oedothorax gibbosus</name>
    <dbReference type="NCBI Taxonomy" id="931172"/>
    <lineage>
        <taxon>Eukaryota</taxon>
        <taxon>Metazoa</taxon>
        <taxon>Ecdysozoa</taxon>
        <taxon>Arthropoda</taxon>
        <taxon>Chelicerata</taxon>
        <taxon>Arachnida</taxon>
        <taxon>Araneae</taxon>
        <taxon>Araneomorphae</taxon>
        <taxon>Entelegynae</taxon>
        <taxon>Araneoidea</taxon>
        <taxon>Linyphiidae</taxon>
        <taxon>Erigoninae</taxon>
        <taxon>Oedothorax</taxon>
    </lineage>
</organism>
<keyword evidence="2" id="KW-1133">Transmembrane helix</keyword>
<keyword evidence="2" id="KW-0812">Transmembrane</keyword>
<name>A0AAV6TRK7_9ARAC</name>
<accession>A0AAV6TRK7</accession>
<feature type="compositionally biased region" description="Basic and acidic residues" evidence="1">
    <location>
        <begin position="17"/>
        <end position="30"/>
    </location>
</feature>
<evidence type="ECO:0000256" key="1">
    <source>
        <dbReference type="SAM" id="MobiDB-lite"/>
    </source>
</evidence>